<proteinExistence type="predicted"/>
<dbReference type="Proteomes" id="UP001175211">
    <property type="component" value="Unassembled WGS sequence"/>
</dbReference>
<sequence length="187" mass="20762">MSHSQFTIFSVHDELVRYLFDSYLFNSIVSTSWLSSRGLLTSRSLELVVHCRGEHGTVMLTMRFQPSRIPDNDIIFGRDFSVLYRELYPIYGSIDGVLHDSTDDAIPVRCFDNVIPRDINSAINPSSSTVLSVTGASADMPGIRLPVDFAILHQFMQSTSGTEGYSGGFALKRHLEESILPAVNTPS</sequence>
<protein>
    <submittedName>
        <fullName evidence="1">Uncharacterized protein</fullName>
    </submittedName>
</protein>
<evidence type="ECO:0000313" key="2">
    <source>
        <dbReference type="Proteomes" id="UP001175211"/>
    </source>
</evidence>
<dbReference type="AlphaFoldDB" id="A0AA39JUQ2"/>
<reference evidence="1" key="1">
    <citation type="submission" date="2023-06" db="EMBL/GenBank/DDBJ databases">
        <authorList>
            <consortium name="Lawrence Berkeley National Laboratory"/>
            <person name="Ahrendt S."/>
            <person name="Sahu N."/>
            <person name="Indic B."/>
            <person name="Wong-Bajracharya J."/>
            <person name="Merenyi Z."/>
            <person name="Ke H.-M."/>
            <person name="Monk M."/>
            <person name="Kocsube S."/>
            <person name="Drula E."/>
            <person name="Lipzen A."/>
            <person name="Balint B."/>
            <person name="Henrissat B."/>
            <person name="Andreopoulos B."/>
            <person name="Martin F.M."/>
            <person name="Harder C.B."/>
            <person name="Rigling D."/>
            <person name="Ford K.L."/>
            <person name="Foster G.D."/>
            <person name="Pangilinan J."/>
            <person name="Papanicolaou A."/>
            <person name="Barry K."/>
            <person name="LaButti K."/>
            <person name="Viragh M."/>
            <person name="Koriabine M."/>
            <person name="Yan M."/>
            <person name="Riley R."/>
            <person name="Champramary S."/>
            <person name="Plett K.L."/>
            <person name="Tsai I.J."/>
            <person name="Slot J."/>
            <person name="Sipos G."/>
            <person name="Plett J."/>
            <person name="Nagy L.G."/>
            <person name="Grigoriev I.V."/>
        </authorList>
    </citation>
    <scope>NUCLEOTIDE SEQUENCE</scope>
    <source>
        <strain evidence="1">CCBAS 213</strain>
    </source>
</reference>
<dbReference type="RefSeq" id="XP_060325963.1">
    <property type="nucleotide sequence ID" value="XM_060479670.1"/>
</dbReference>
<dbReference type="GeneID" id="85363218"/>
<dbReference type="EMBL" id="JAUEPS010000045">
    <property type="protein sequence ID" value="KAK0446938.1"/>
    <property type="molecule type" value="Genomic_DNA"/>
</dbReference>
<name>A0AA39JUQ2_ARMTA</name>
<evidence type="ECO:0000313" key="1">
    <source>
        <dbReference type="EMBL" id="KAK0446938.1"/>
    </source>
</evidence>
<organism evidence="1 2">
    <name type="scientific">Armillaria tabescens</name>
    <name type="common">Ringless honey mushroom</name>
    <name type="synonym">Agaricus tabescens</name>
    <dbReference type="NCBI Taxonomy" id="1929756"/>
    <lineage>
        <taxon>Eukaryota</taxon>
        <taxon>Fungi</taxon>
        <taxon>Dikarya</taxon>
        <taxon>Basidiomycota</taxon>
        <taxon>Agaricomycotina</taxon>
        <taxon>Agaricomycetes</taxon>
        <taxon>Agaricomycetidae</taxon>
        <taxon>Agaricales</taxon>
        <taxon>Marasmiineae</taxon>
        <taxon>Physalacriaceae</taxon>
        <taxon>Desarmillaria</taxon>
    </lineage>
</organism>
<comment type="caution">
    <text evidence="1">The sequence shown here is derived from an EMBL/GenBank/DDBJ whole genome shotgun (WGS) entry which is preliminary data.</text>
</comment>
<accession>A0AA39JUQ2</accession>
<gene>
    <name evidence="1" type="ORF">EV420DRAFT_1714371</name>
</gene>
<keyword evidence="2" id="KW-1185">Reference proteome</keyword>